<feature type="transmembrane region" description="Helical" evidence="1">
    <location>
        <begin position="21"/>
        <end position="45"/>
    </location>
</feature>
<protein>
    <recommendedName>
        <fullName evidence="4">Glycerophosphoryl diester phosphodiesterase membrane domain-containing protein</fullName>
    </recommendedName>
</protein>
<proteinExistence type="predicted"/>
<sequence>MNKLSVDEVLRFSWEAYKKNWQALTMALLVVLVASFIPSVLVQALKNSPLLAALLSLISWVISMVVSLGMVKVALGVTDGRAAEVGELFFALKDLKLVLKYVATSLVSGFAVFLAVIPMMILYFLPAFIWGGRAGGEVISLVLALAYLPVLIYVAVRLSYWVYVLVDQRKWGSEALRISWNVTKGKVLLIIAFGVVLALINVAGAILLLLGLVVTLPMTFIAIARIYRILEAGSASNFSVVAS</sequence>
<dbReference type="Proteomes" id="UP000177871">
    <property type="component" value="Unassembled WGS sequence"/>
</dbReference>
<feature type="transmembrane region" description="Helical" evidence="1">
    <location>
        <begin position="138"/>
        <end position="166"/>
    </location>
</feature>
<dbReference type="EMBL" id="MFJK01000008">
    <property type="protein sequence ID" value="OGG19237.1"/>
    <property type="molecule type" value="Genomic_DNA"/>
</dbReference>
<feature type="transmembrane region" description="Helical" evidence="1">
    <location>
        <begin position="98"/>
        <end position="126"/>
    </location>
</feature>
<feature type="transmembrane region" description="Helical" evidence="1">
    <location>
        <begin position="51"/>
        <end position="77"/>
    </location>
</feature>
<evidence type="ECO:0000313" key="2">
    <source>
        <dbReference type="EMBL" id="OGG19237.1"/>
    </source>
</evidence>
<keyword evidence="1" id="KW-0472">Membrane</keyword>
<evidence type="ECO:0000256" key="1">
    <source>
        <dbReference type="SAM" id="Phobius"/>
    </source>
</evidence>
<keyword evidence="1" id="KW-0812">Transmembrane</keyword>
<reference evidence="2 3" key="1">
    <citation type="journal article" date="2016" name="Nat. Commun.">
        <title>Thousands of microbial genomes shed light on interconnected biogeochemical processes in an aquifer system.</title>
        <authorList>
            <person name="Anantharaman K."/>
            <person name="Brown C.T."/>
            <person name="Hug L.A."/>
            <person name="Sharon I."/>
            <person name="Castelle C.J."/>
            <person name="Probst A.J."/>
            <person name="Thomas B.C."/>
            <person name="Singh A."/>
            <person name="Wilkins M.J."/>
            <person name="Karaoz U."/>
            <person name="Brodie E.L."/>
            <person name="Williams K.H."/>
            <person name="Hubbard S.S."/>
            <person name="Banfield J.F."/>
        </authorList>
    </citation>
    <scope>NUCLEOTIDE SEQUENCE [LARGE SCALE GENOMIC DNA]</scope>
</reference>
<evidence type="ECO:0008006" key="4">
    <source>
        <dbReference type="Google" id="ProtNLM"/>
    </source>
</evidence>
<accession>A0A1F6A4P3</accession>
<keyword evidence="1" id="KW-1133">Transmembrane helix</keyword>
<dbReference type="AlphaFoldDB" id="A0A1F6A4P3"/>
<comment type="caution">
    <text evidence="2">The sequence shown here is derived from an EMBL/GenBank/DDBJ whole genome shotgun (WGS) entry which is preliminary data.</text>
</comment>
<feature type="transmembrane region" description="Helical" evidence="1">
    <location>
        <begin position="187"/>
        <end position="210"/>
    </location>
</feature>
<gene>
    <name evidence="2" type="ORF">A2721_00160</name>
</gene>
<evidence type="ECO:0000313" key="3">
    <source>
        <dbReference type="Proteomes" id="UP000177871"/>
    </source>
</evidence>
<name>A0A1F6A4P3_9BACT</name>
<organism evidence="2 3">
    <name type="scientific">Candidatus Gottesmanbacteria bacterium RIFCSPHIGHO2_01_FULL_47_48</name>
    <dbReference type="NCBI Taxonomy" id="1798381"/>
    <lineage>
        <taxon>Bacteria</taxon>
        <taxon>Candidatus Gottesmaniibacteriota</taxon>
    </lineage>
</organism>